<proteinExistence type="predicted"/>
<organism evidence="1 2">
    <name type="scientific">Kineosporia babensis</name>
    <dbReference type="NCBI Taxonomy" id="499548"/>
    <lineage>
        <taxon>Bacteria</taxon>
        <taxon>Bacillati</taxon>
        <taxon>Actinomycetota</taxon>
        <taxon>Actinomycetes</taxon>
        <taxon>Kineosporiales</taxon>
        <taxon>Kineosporiaceae</taxon>
        <taxon>Kineosporia</taxon>
    </lineage>
</organism>
<comment type="caution">
    <text evidence="1">The sequence shown here is derived from an EMBL/GenBank/DDBJ whole genome shotgun (WGS) entry which is preliminary data.</text>
</comment>
<reference evidence="1" key="1">
    <citation type="submission" date="2021-11" db="EMBL/GenBank/DDBJ databases">
        <title>Streptomyces corallinus and Kineosporia corallina sp. nov., two new coral-derived marine actinobacteria.</title>
        <authorList>
            <person name="Buangrab K."/>
            <person name="Sutthacheep M."/>
            <person name="Yeemin T."/>
            <person name="Harunari E."/>
            <person name="Igarashi Y."/>
            <person name="Sripreechasak P."/>
            <person name="Kanchanasin P."/>
            <person name="Tanasupawat S."/>
            <person name="Phongsopitanun W."/>
        </authorList>
    </citation>
    <scope>NUCLEOTIDE SEQUENCE</scope>
    <source>
        <strain evidence="1">JCM 31032</strain>
    </source>
</reference>
<keyword evidence="2" id="KW-1185">Reference proteome</keyword>
<gene>
    <name evidence="1" type="ORF">LR394_08290</name>
</gene>
<sequence length="102" mass="11025">MITRKKAGDLTVNDIGQWIARDGLVLGRLKSYTVSVAVDARRVVLLECTSHGPVRAEPDGEAIWAEDAVWVADAILDPLMVADMTEAFLDAARTGEETGDAR</sequence>
<name>A0A9X1NBT9_9ACTN</name>
<evidence type="ECO:0000313" key="2">
    <source>
        <dbReference type="Proteomes" id="UP001138997"/>
    </source>
</evidence>
<accession>A0A9X1NBT9</accession>
<dbReference type="EMBL" id="JAJOMB010000003">
    <property type="protein sequence ID" value="MCD5310891.1"/>
    <property type="molecule type" value="Genomic_DNA"/>
</dbReference>
<protein>
    <submittedName>
        <fullName evidence="1">Uncharacterized protein</fullName>
    </submittedName>
</protein>
<dbReference type="RefSeq" id="WP_231440067.1">
    <property type="nucleotide sequence ID" value="NZ_JAJOMB010000003.1"/>
</dbReference>
<evidence type="ECO:0000313" key="1">
    <source>
        <dbReference type="EMBL" id="MCD5310891.1"/>
    </source>
</evidence>
<dbReference type="AlphaFoldDB" id="A0A9X1NBT9"/>
<dbReference type="Proteomes" id="UP001138997">
    <property type="component" value="Unassembled WGS sequence"/>
</dbReference>